<evidence type="ECO:0000256" key="2">
    <source>
        <dbReference type="ARBA" id="ARBA00023242"/>
    </source>
</evidence>
<reference evidence="5" key="1">
    <citation type="submission" date="2022-03" db="EMBL/GenBank/DDBJ databases">
        <authorList>
            <person name="Alioto T."/>
            <person name="Alioto T."/>
            <person name="Gomez Garrido J."/>
        </authorList>
    </citation>
    <scope>NUCLEOTIDE SEQUENCE</scope>
</reference>
<comment type="subcellular location">
    <subcellularLocation>
        <location evidence="1">Nucleus</location>
    </subcellularLocation>
</comment>
<gene>
    <name evidence="5" type="ORF">PECUL_23A022335</name>
</gene>
<evidence type="ECO:0000259" key="4">
    <source>
        <dbReference type="PROSITE" id="PS51457"/>
    </source>
</evidence>
<dbReference type="GO" id="GO:0005634">
    <property type="term" value="C:nucleus"/>
    <property type="evidence" value="ECO:0007669"/>
    <property type="project" value="UniProtKB-SubCell"/>
</dbReference>
<evidence type="ECO:0000256" key="1">
    <source>
        <dbReference type="ARBA" id="ARBA00004123"/>
    </source>
</evidence>
<dbReference type="SMART" id="SM01025">
    <property type="entry name" value="BEN"/>
    <property type="match status" value="2"/>
</dbReference>
<dbReference type="GO" id="GO:0003677">
    <property type="term" value="F:DNA binding"/>
    <property type="evidence" value="ECO:0007669"/>
    <property type="project" value="InterPro"/>
</dbReference>
<name>A0AAD1VLY6_PELCU</name>
<dbReference type="PANTHER" id="PTHR47305">
    <property type="entry name" value="BEN DOMAIN-CONTAINING PROTEIN 2"/>
    <property type="match status" value="1"/>
</dbReference>
<evidence type="ECO:0000256" key="3">
    <source>
        <dbReference type="SAM" id="MobiDB-lite"/>
    </source>
</evidence>
<dbReference type="AlphaFoldDB" id="A0AAD1VLY6"/>
<dbReference type="InterPro" id="IPR018379">
    <property type="entry name" value="BEN_domain"/>
</dbReference>
<accession>A0AAD1VLY6</accession>
<sequence>MSAVKKQTVRASVQPAARRKAATNDFISLNVEDEDEDDEPVLIESSAEVDSQNCLPIQTMLPVQHTSQRRDENHYVTQLEYEGEDVSSLNRSGMPRLKHLPNIQSDNTDEIEYSFPQKRKRTSSGLVNTVGLRGQEYDSNSNVMYEYDAEYDAASVMSESSYTGDQQRILAEVLNYCQAMYDIVQKLDKKMDVLQRKVSDMHHVRLRPRPFVPPHRSSPLSAQFKIRQHKLNQRVLSPHVPPPPQGYHPPPLGMKVVRNIRLQPSTSFKLAHARSQSIEPQQRSPPLPTIISTHSLQTSFSVSDTQNNNSQDVVEVLPESTFVSSPIISASVAPPIIRQTTSEANFKEEDPLPTTRVASPGGIIMSEEQPSSSVPSIAGYEFLGNPARNIKIPGSYLMKARQKTKPKYSARYLFRILFSKETLIGCATGTNAESMSSLDVNIVSAVREFLTSTFPECDLCEHGKDWKTCITNINSMIRTLQAEDKTITAKIYPNQTAHQKTEESICVDSDAEEGEKVSMFTEVLEKPHETTASATIQPNTTATTTVDQQYDNGLEHILPGSLSKQQPYDPLEQFGEVGRNVQLPFSVIYIAKGKSRPELSARYLIRHLFTEDVLVKSNVYGNLERGVLPLDSNKMSALRDFLQENYPSFDLKESGYDWKACVAAINSTIRSLRHDQKKTALQTHKKIPYPIPKK</sequence>
<organism evidence="5 6">
    <name type="scientific">Pelobates cultripes</name>
    <name type="common">Western spadefoot toad</name>
    <dbReference type="NCBI Taxonomy" id="61616"/>
    <lineage>
        <taxon>Eukaryota</taxon>
        <taxon>Metazoa</taxon>
        <taxon>Chordata</taxon>
        <taxon>Craniata</taxon>
        <taxon>Vertebrata</taxon>
        <taxon>Euteleostomi</taxon>
        <taxon>Amphibia</taxon>
        <taxon>Batrachia</taxon>
        <taxon>Anura</taxon>
        <taxon>Pelobatoidea</taxon>
        <taxon>Pelobatidae</taxon>
        <taxon>Pelobates</taxon>
    </lineage>
</organism>
<evidence type="ECO:0000313" key="5">
    <source>
        <dbReference type="EMBL" id="CAH2222613.1"/>
    </source>
</evidence>
<dbReference type="PANTHER" id="PTHR47305:SF1">
    <property type="entry name" value="BEN DOMAIN-CONTAINING PROTEIN"/>
    <property type="match status" value="1"/>
</dbReference>
<feature type="domain" description="BEN" evidence="4">
    <location>
        <begin position="578"/>
        <end position="676"/>
    </location>
</feature>
<protein>
    <recommendedName>
        <fullName evidence="4">BEN domain-containing protein</fullName>
    </recommendedName>
</protein>
<dbReference type="Pfam" id="PF10523">
    <property type="entry name" value="BEN"/>
    <property type="match status" value="2"/>
</dbReference>
<keyword evidence="6" id="KW-1185">Reference proteome</keyword>
<evidence type="ECO:0000313" key="6">
    <source>
        <dbReference type="Proteomes" id="UP001295444"/>
    </source>
</evidence>
<proteinExistence type="predicted"/>
<keyword evidence="2" id="KW-0539">Nucleus</keyword>
<dbReference type="PROSITE" id="PS51457">
    <property type="entry name" value="BEN"/>
    <property type="match status" value="2"/>
</dbReference>
<dbReference type="EMBL" id="OW240912">
    <property type="protein sequence ID" value="CAH2222613.1"/>
    <property type="molecule type" value="Genomic_DNA"/>
</dbReference>
<feature type="region of interest" description="Disordered" evidence="3">
    <location>
        <begin position="1"/>
        <end position="22"/>
    </location>
</feature>
<dbReference type="Proteomes" id="UP001295444">
    <property type="component" value="Chromosome 01"/>
</dbReference>
<feature type="domain" description="BEN" evidence="4">
    <location>
        <begin position="387"/>
        <end position="484"/>
    </location>
</feature>